<comment type="caution">
    <text evidence="2">The sequence shown here is derived from an EMBL/GenBank/DDBJ whole genome shotgun (WGS) entry which is preliminary data.</text>
</comment>
<feature type="region of interest" description="Disordered" evidence="1">
    <location>
        <begin position="1124"/>
        <end position="1155"/>
    </location>
</feature>
<dbReference type="AlphaFoldDB" id="A0A1Q9EXP9"/>
<proteinExistence type="predicted"/>
<accession>A0A1Q9EXP9</accession>
<protein>
    <submittedName>
        <fullName evidence="2">Uncharacterized protein</fullName>
    </submittedName>
</protein>
<keyword evidence="3" id="KW-1185">Reference proteome</keyword>
<dbReference type="OrthoDB" id="412672at2759"/>
<evidence type="ECO:0000313" key="3">
    <source>
        <dbReference type="Proteomes" id="UP000186817"/>
    </source>
</evidence>
<organism evidence="2 3">
    <name type="scientific">Symbiodinium microadriaticum</name>
    <name type="common">Dinoflagellate</name>
    <name type="synonym">Zooxanthella microadriatica</name>
    <dbReference type="NCBI Taxonomy" id="2951"/>
    <lineage>
        <taxon>Eukaryota</taxon>
        <taxon>Sar</taxon>
        <taxon>Alveolata</taxon>
        <taxon>Dinophyceae</taxon>
        <taxon>Suessiales</taxon>
        <taxon>Symbiodiniaceae</taxon>
        <taxon>Symbiodinium</taxon>
    </lineage>
</organism>
<dbReference type="EMBL" id="LSRX01000047">
    <property type="protein sequence ID" value="OLQ12218.1"/>
    <property type="molecule type" value="Genomic_DNA"/>
</dbReference>
<evidence type="ECO:0000256" key="1">
    <source>
        <dbReference type="SAM" id="MobiDB-lite"/>
    </source>
</evidence>
<reference evidence="2 3" key="1">
    <citation type="submission" date="2016-02" db="EMBL/GenBank/DDBJ databases">
        <title>Genome analysis of coral dinoflagellate symbionts highlights evolutionary adaptations to a symbiotic lifestyle.</title>
        <authorList>
            <person name="Aranda M."/>
            <person name="Li Y."/>
            <person name="Liew Y.J."/>
            <person name="Baumgarten S."/>
            <person name="Simakov O."/>
            <person name="Wilson M."/>
            <person name="Piel J."/>
            <person name="Ashoor H."/>
            <person name="Bougouffa S."/>
            <person name="Bajic V.B."/>
            <person name="Ryu T."/>
            <person name="Ravasi T."/>
            <person name="Bayer T."/>
            <person name="Micklem G."/>
            <person name="Kim H."/>
            <person name="Bhak J."/>
            <person name="Lajeunesse T.C."/>
            <person name="Voolstra C.R."/>
        </authorList>
    </citation>
    <scope>NUCLEOTIDE SEQUENCE [LARGE SCALE GENOMIC DNA]</scope>
    <source>
        <strain evidence="2 3">CCMP2467</strain>
    </source>
</reference>
<feature type="region of interest" description="Disordered" evidence="1">
    <location>
        <begin position="1013"/>
        <end position="1035"/>
    </location>
</feature>
<sequence length="1155" mass="128005">MFEASFPSEETLRMYMDPWYLPTRQQGLPQPAQVQAHRLRTGQDRAACFMAQYHYQHELPEAMLARHGLFGCLYQSTAGPRFFNGAEIAIMHCANSPIWLSRNDREQMRILGNSLSPAQAVFPLALAYQTLGHPFSTAQFLLQSLAMRLKASQTRFVTFQEGWLFCPKGAEFMAVSTVLTWSPLQEVPLHQTCQHFLLQAPEEALHVIVSPDAHLPAVLLLLGQHLPEEVSEQLCTEPLQARSDFIEGPKTAEARLEVDCTPHLPLQQHRAGTPEVQNLLTVLGKETVYVLVRDSRWFLWGLSRVMELEGWPAAEPYDEDFWVNLNGFQVQSREDFRDTLHFHFGDRSECIPEWRLPLDCLECFRVVDQAAPPQLQVSGPLALEICKGFPIMHLFALGWKAVLVPKVIKDQLRAHILFTELPNSARVSLPLLWRACHKQVFVGLLRYMQQVALGNQDEVTQVKVQWEGTSLWEGCLPSALAFEDVATLWQQAGAPFPFPVTVRTYSGPKHVPEELTLAEASLGPSPSGFVSKGHRLLISLMPETRGGGAKDAKYQAAQSNLAQYFLEKGWQLSAVTSAVDALLAHAGAAKVQRALDAADPQHRWSQVQALCRQCDLSLPDAASRAAKSQQTVLQEAHRRFQRQTNRPSASSFQLAPGFFRNADNTPATVLKSLLPGASGVCLVDAQEAPRLLQAYAQSSPDELGLVILGHDCPAKATCKGECGVPATTCTGEQVILHACWHSLGQRDLHIRCEHDVTMAPPEAVCLCFTVFRDEHSGTTSWQAFSSNPVRAVVDKLRESGVEISLEAPWGRSFRLDGKAAKPDDCDSVQFHCRVPRSELLPILRRSGHNLVYATPKSWRNEVLSGFSVLWVAGGRDEAVAQSLQLQDQLGIVRSRQRYGIRLEETAFQAAWQQLKPGIDAPPKVTVNALYKLLSVPPNIRSKDLQEWAAKLQWTVRPLRSLGPREWLVGADGPPALISKPFSFRRLPPGPENSSEVDPLQVNDPWKNYLHATAPPTAAAKPGPSAAPRAPAAPTQAKFDQQDERLQKLEAGLAEVQRGHQAMAQQLSSTQVAVEGQVNQVRAELGTFAKDFTSQLLENAEAQQQAQAQQQMQLQLGLQEIKSLLQASPRRASHPSKRAVEPGGQSPPPMELDGQL</sequence>
<name>A0A1Q9EXP9_SYMMI</name>
<dbReference type="Proteomes" id="UP000186817">
    <property type="component" value="Unassembled WGS sequence"/>
</dbReference>
<gene>
    <name evidence="2" type="ORF">AK812_SmicGene3897</name>
</gene>
<evidence type="ECO:0000313" key="2">
    <source>
        <dbReference type="EMBL" id="OLQ12218.1"/>
    </source>
</evidence>